<protein>
    <recommendedName>
        <fullName evidence="1">Aspartate/homoserine dehydrogenase NAD-binding domain-containing protein</fullName>
    </recommendedName>
</protein>
<sequence>MSSESQSFKVIGIVGFGRLGQYLVNEIQTNGTKLGLKLGFVWNRTKTEALYDSVGGDKGLILDELTHVDRYKVDLIVEIGSPSCLADKELENKLIIASNKSESSLFIPTGALWVLV</sequence>
<feature type="domain" description="Aspartate/homoserine dehydrogenase NAD-binding" evidence="1">
    <location>
        <begin position="15"/>
        <end position="87"/>
    </location>
</feature>
<dbReference type="Pfam" id="PF03447">
    <property type="entry name" value="NAD_binding_3"/>
    <property type="match status" value="1"/>
</dbReference>
<dbReference type="Gene3D" id="3.40.50.720">
    <property type="entry name" value="NAD(P)-binding Rossmann-like Domain"/>
    <property type="match status" value="1"/>
</dbReference>
<dbReference type="InterPro" id="IPR005106">
    <property type="entry name" value="Asp/hSer_DH_NAD-bd"/>
</dbReference>
<dbReference type="EMBL" id="OC916141">
    <property type="protein sequence ID" value="CAD7643298.1"/>
    <property type="molecule type" value="Genomic_DNA"/>
</dbReference>
<dbReference type="GO" id="GO:0050661">
    <property type="term" value="F:NADP binding"/>
    <property type="evidence" value="ECO:0007669"/>
    <property type="project" value="InterPro"/>
</dbReference>
<evidence type="ECO:0000313" key="3">
    <source>
        <dbReference type="Proteomes" id="UP000728032"/>
    </source>
</evidence>
<gene>
    <name evidence="2" type="ORF">ONB1V03_LOCUS4061</name>
</gene>
<evidence type="ECO:0000259" key="1">
    <source>
        <dbReference type="Pfam" id="PF03447"/>
    </source>
</evidence>
<name>A0A7R9LKE0_9ACAR</name>
<dbReference type="GO" id="GO:0016491">
    <property type="term" value="F:oxidoreductase activity"/>
    <property type="evidence" value="ECO:0007669"/>
    <property type="project" value="InterPro"/>
</dbReference>
<organism evidence="2">
    <name type="scientific">Oppiella nova</name>
    <dbReference type="NCBI Taxonomy" id="334625"/>
    <lineage>
        <taxon>Eukaryota</taxon>
        <taxon>Metazoa</taxon>
        <taxon>Ecdysozoa</taxon>
        <taxon>Arthropoda</taxon>
        <taxon>Chelicerata</taxon>
        <taxon>Arachnida</taxon>
        <taxon>Acari</taxon>
        <taxon>Acariformes</taxon>
        <taxon>Sarcoptiformes</taxon>
        <taxon>Oribatida</taxon>
        <taxon>Brachypylina</taxon>
        <taxon>Oppioidea</taxon>
        <taxon>Oppiidae</taxon>
        <taxon>Oppiella</taxon>
    </lineage>
</organism>
<dbReference type="OrthoDB" id="4310724at2759"/>
<keyword evidence="3" id="KW-1185">Reference proteome</keyword>
<reference evidence="2" key="1">
    <citation type="submission" date="2020-11" db="EMBL/GenBank/DDBJ databases">
        <authorList>
            <person name="Tran Van P."/>
        </authorList>
    </citation>
    <scope>NUCLEOTIDE SEQUENCE</scope>
</reference>
<evidence type="ECO:0000313" key="2">
    <source>
        <dbReference type="EMBL" id="CAD7643298.1"/>
    </source>
</evidence>
<proteinExistence type="predicted"/>
<accession>A0A7R9LKE0</accession>
<dbReference type="PANTHER" id="PTHR31873">
    <property type="entry name" value="L-ASPARTATE DEHYDROGENASE-RELATED"/>
    <property type="match status" value="1"/>
</dbReference>
<dbReference type="Proteomes" id="UP000728032">
    <property type="component" value="Unassembled WGS sequence"/>
</dbReference>
<dbReference type="AlphaFoldDB" id="A0A7R9LKE0"/>
<dbReference type="PANTHER" id="PTHR31873:SF6">
    <property type="entry name" value="ASPARTATE DEHYDROGENASE DOMAIN-CONTAINING PROTEIN"/>
    <property type="match status" value="1"/>
</dbReference>
<dbReference type="EMBL" id="CAJPVJ010001316">
    <property type="protein sequence ID" value="CAG2164510.1"/>
    <property type="molecule type" value="Genomic_DNA"/>
</dbReference>